<keyword evidence="2 5" id="KW-0812">Transmembrane</keyword>
<evidence type="ECO:0000313" key="6">
    <source>
        <dbReference type="EMBL" id="MBB4023412.1"/>
    </source>
</evidence>
<feature type="transmembrane region" description="Helical" evidence="5">
    <location>
        <begin position="210"/>
        <end position="227"/>
    </location>
</feature>
<gene>
    <name evidence="6" type="ORF">GGR17_003241</name>
</gene>
<protein>
    <submittedName>
        <fullName evidence="6">Tellurite resistance protein</fullName>
    </submittedName>
</protein>
<feature type="transmembrane region" description="Helical" evidence="5">
    <location>
        <begin position="150"/>
        <end position="170"/>
    </location>
</feature>
<feature type="transmembrane region" description="Helical" evidence="5">
    <location>
        <begin position="289"/>
        <end position="310"/>
    </location>
</feature>
<dbReference type="PANTHER" id="PTHR37955">
    <property type="entry name" value="TELLURITE RESISTANCE PROTEIN TEHA"/>
    <property type="match status" value="1"/>
</dbReference>
<dbReference type="GO" id="GO:0046583">
    <property type="term" value="F:monoatomic cation efflux transmembrane transporter activity"/>
    <property type="evidence" value="ECO:0007669"/>
    <property type="project" value="TreeGrafter"/>
</dbReference>
<dbReference type="RefSeq" id="WP_054539598.1">
    <property type="nucleotide sequence ID" value="NZ_JACIEQ010000005.1"/>
</dbReference>
<dbReference type="InterPro" id="IPR052951">
    <property type="entry name" value="Tellurite_res_ion_channel"/>
</dbReference>
<dbReference type="Proteomes" id="UP000585681">
    <property type="component" value="Unassembled WGS sequence"/>
</dbReference>
<keyword evidence="4 5" id="KW-0472">Membrane</keyword>
<evidence type="ECO:0000256" key="1">
    <source>
        <dbReference type="ARBA" id="ARBA00004141"/>
    </source>
</evidence>
<feature type="transmembrane region" description="Helical" evidence="5">
    <location>
        <begin position="20"/>
        <end position="39"/>
    </location>
</feature>
<feature type="transmembrane region" description="Helical" evidence="5">
    <location>
        <begin position="51"/>
        <end position="70"/>
    </location>
</feature>
<dbReference type="Gene3D" id="1.50.10.150">
    <property type="entry name" value="Voltage-dependent anion channel"/>
    <property type="match status" value="1"/>
</dbReference>
<keyword evidence="3 5" id="KW-1133">Transmembrane helix</keyword>
<dbReference type="InterPro" id="IPR004695">
    <property type="entry name" value="SLAC1/Mae1/Ssu1/TehA"/>
</dbReference>
<dbReference type="GO" id="GO:0005886">
    <property type="term" value="C:plasma membrane"/>
    <property type="evidence" value="ECO:0007669"/>
    <property type="project" value="TreeGrafter"/>
</dbReference>
<evidence type="ECO:0000256" key="4">
    <source>
        <dbReference type="ARBA" id="ARBA00023136"/>
    </source>
</evidence>
<dbReference type="CDD" id="cd09323">
    <property type="entry name" value="TDT_SLAC1_like"/>
    <property type="match status" value="1"/>
</dbReference>
<proteinExistence type="predicted"/>
<dbReference type="Pfam" id="PF03595">
    <property type="entry name" value="SLAC1"/>
    <property type="match status" value="1"/>
</dbReference>
<feature type="transmembrane region" description="Helical" evidence="5">
    <location>
        <begin position="263"/>
        <end position="283"/>
    </location>
</feature>
<comment type="subcellular location">
    <subcellularLocation>
        <location evidence="1">Membrane</location>
        <topology evidence="1">Multi-pass membrane protein</topology>
    </subcellularLocation>
</comment>
<sequence length="326" mass="34733">MSSSDIPGSAAHNRLEEYPITFFAMVMGMLGLTLALHGAERAFGWGSGMSDVARGLSIVLFVAVATGYGLKTLRYPGHVAAEWKHPVRLAFFPTVSISLLLLAIATLADWPALARALWIAGAALQGVLTLAVISGWIGTRSFQHGHLSPAWFIPAVGNVIVPVAGMPLGYVELSWLFFSAGMIFWVILLTLVFNRLTFHDPLPGRLQPTLVILIAPPSVAFVAWVRMTGGVDPFAHVLLSLGYVFAALVATQLPRILRLPFALSFWALSFPLAALSIASFLYAQEAGSAAHRAIGAGLLALLCVVIAALLGRTALAISRGEICQPE</sequence>
<comment type="caution">
    <text evidence="6">The sequence shown here is derived from an EMBL/GenBank/DDBJ whole genome shotgun (WGS) entry which is preliminary data.</text>
</comment>
<reference evidence="6" key="1">
    <citation type="submission" date="2020-08" db="EMBL/GenBank/DDBJ databases">
        <title>Genomic Encyclopedia of Type Strains, Phase IV (KMG-IV): sequencing the most valuable type-strain genomes for metagenomic binning, comparative biology and taxonomic classification.</title>
        <authorList>
            <person name="Goeker M."/>
        </authorList>
    </citation>
    <scope>NUCLEOTIDE SEQUENCE [LARGE SCALE GENOMIC DNA]</scope>
    <source>
        <strain evidence="6">DSM 105040</strain>
    </source>
</reference>
<name>A0A840CH38_9RHOB</name>
<accession>A0A840CH38</accession>
<feature type="transmembrane region" description="Helical" evidence="5">
    <location>
        <begin position="233"/>
        <end position="251"/>
    </location>
</feature>
<evidence type="ECO:0000256" key="5">
    <source>
        <dbReference type="SAM" id="Phobius"/>
    </source>
</evidence>
<evidence type="ECO:0000313" key="7">
    <source>
        <dbReference type="Proteomes" id="UP000585681"/>
    </source>
</evidence>
<organism evidence="6 7">
    <name type="scientific">Actibacterium naphthalenivorans</name>
    <dbReference type="NCBI Taxonomy" id="1614693"/>
    <lineage>
        <taxon>Bacteria</taxon>
        <taxon>Pseudomonadati</taxon>
        <taxon>Pseudomonadota</taxon>
        <taxon>Alphaproteobacteria</taxon>
        <taxon>Rhodobacterales</taxon>
        <taxon>Roseobacteraceae</taxon>
        <taxon>Actibacterium</taxon>
    </lineage>
</organism>
<feature type="transmembrane region" description="Helical" evidence="5">
    <location>
        <begin position="90"/>
        <end position="110"/>
    </location>
</feature>
<evidence type="ECO:0000256" key="2">
    <source>
        <dbReference type="ARBA" id="ARBA00022692"/>
    </source>
</evidence>
<keyword evidence="7" id="KW-1185">Reference proteome</keyword>
<dbReference type="InterPro" id="IPR038665">
    <property type="entry name" value="Voltage-dep_anion_channel_sf"/>
</dbReference>
<feature type="transmembrane region" description="Helical" evidence="5">
    <location>
        <begin position="116"/>
        <end position="138"/>
    </location>
</feature>
<evidence type="ECO:0000256" key="3">
    <source>
        <dbReference type="ARBA" id="ARBA00022989"/>
    </source>
</evidence>
<dbReference type="PANTHER" id="PTHR37955:SF1">
    <property type="entry name" value="DEP DOMAIN-CONTAINING PROTEIN"/>
    <property type="match status" value="1"/>
</dbReference>
<dbReference type="EMBL" id="JACIEQ010000005">
    <property type="protein sequence ID" value="MBB4023412.1"/>
    <property type="molecule type" value="Genomic_DNA"/>
</dbReference>
<feature type="transmembrane region" description="Helical" evidence="5">
    <location>
        <begin position="176"/>
        <end position="198"/>
    </location>
</feature>
<dbReference type="AlphaFoldDB" id="A0A840CH38"/>